<name>A0A2X2J1S7_SPHMU</name>
<proteinExistence type="predicted"/>
<dbReference type="EMBL" id="UAUU01000009">
    <property type="protein sequence ID" value="SPZ88322.1"/>
    <property type="molecule type" value="Genomic_DNA"/>
</dbReference>
<evidence type="ECO:0000313" key="1">
    <source>
        <dbReference type="EMBL" id="SPZ88322.1"/>
    </source>
</evidence>
<accession>A0A2X2J1S7</accession>
<dbReference type="AlphaFoldDB" id="A0A2X2J1S7"/>
<dbReference type="Proteomes" id="UP000251241">
    <property type="component" value="Unassembled WGS sequence"/>
</dbReference>
<protein>
    <submittedName>
        <fullName evidence="1">Uncharacterized protein</fullName>
    </submittedName>
</protein>
<reference evidence="1 2" key="1">
    <citation type="submission" date="2018-06" db="EMBL/GenBank/DDBJ databases">
        <authorList>
            <consortium name="Pathogen Informatics"/>
            <person name="Doyle S."/>
        </authorList>
    </citation>
    <scope>NUCLEOTIDE SEQUENCE [LARGE SCALE GENOMIC DNA]</scope>
    <source>
        <strain evidence="1 2">NCTC11343</strain>
    </source>
</reference>
<gene>
    <name evidence="1" type="ORF">NCTC11343_03421</name>
</gene>
<organism evidence="1 2">
    <name type="scientific">Sphingobacterium multivorum</name>
    <dbReference type="NCBI Taxonomy" id="28454"/>
    <lineage>
        <taxon>Bacteria</taxon>
        <taxon>Pseudomonadati</taxon>
        <taxon>Bacteroidota</taxon>
        <taxon>Sphingobacteriia</taxon>
        <taxon>Sphingobacteriales</taxon>
        <taxon>Sphingobacteriaceae</taxon>
        <taxon>Sphingobacterium</taxon>
    </lineage>
</organism>
<dbReference type="RefSeq" id="WP_112375251.1">
    <property type="nucleotide sequence ID" value="NZ_CP069793.1"/>
</dbReference>
<dbReference type="GeneID" id="97183286"/>
<sequence>MGLTYNVSKKELLVIRQKIFMEEGLPELEKQGFKRSPFSTSWFGWNGGINCYIFEIGRLLNNSILENLNVYINRDDRWIQIYLNIFKLSPMVENIEQLKELNGINFGIPPSSLTKMRLREDGNKGIVLINELFSPHYKLGISFSSNGFQREVEKLKNLISSDMQNIGFFIEKWHSIYQVSVTDWNGNRK</sequence>
<evidence type="ECO:0000313" key="2">
    <source>
        <dbReference type="Proteomes" id="UP000251241"/>
    </source>
</evidence>